<name>A0A8X6PC56_NEPPI</name>
<dbReference type="Proteomes" id="UP000887013">
    <property type="component" value="Unassembled WGS sequence"/>
</dbReference>
<evidence type="ECO:0000313" key="2">
    <source>
        <dbReference type="Proteomes" id="UP000887013"/>
    </source>
</evidence>
<comment type="caution">
    <text evidence="1">The sequence shown here is derived from an EMBL/GenBank/DDBJ whole genome shotgun (WGS) entry which is preliminary data.</text>
</comment>
<accession>A0A8X6PC56</accession>
<dbReference type="AlphaFoldDB" id="A0A8X6PC56"/>
<keyword evidence="2" id="KW-1185">Reference proteome</keyword>
<evidence type="ECO:0000313" key="1">
    <source>
        <dbReference type="EMBL" id="GFT63015.1"/>
    </source>
</evidence>
<reference evidence="1" key="1">
    <citation type="submission" date="2020-08" db="EMBL/GenBank/DDBJ databases">
        <title>Multicomponent nature underlies the extraordinary mechanical properties of spider dragline silk.</title>
        <authorList>
            <person name="Kono N."/>
            <person name="Nakamura H."/>
            <person name="Mori M."/>
            <person name="Yoshida Y."/>
            <person name="Ohtoshi R."/>
            <person name="Malay A.D."/>
            <person name="Moran D.A.P."/>
            <person name="Tomita M."/>
            <person name="Numata K."/>
            <person name="Arakawa K."/>
        </authorList>
    </citation>
    <scope>NUCLEOTIDE SEQUENCE</scope>
</reference>
<dbReference type="EMBL" id="BMAW01019364">
    <property type="protein sequence ID" value="GFT63015.1"/>
    <property type="molecule type" value="Genomic_DNA"/>
</dbReference>
<protein>
    <submittedName>
        <fullName evidence="1">Uncharacterized protein</fullName>
    </submittedName>
</protein>
<gene>
    <name evidence="1" type="ORF">NPIL_685081</name>
</gene>
<organism evidence="1 2">
    <name type="scientific">Nephila pilipes</name>
    <name type="common">Giant wood spider</name>
    <name type="synonym">Nephila maculata</name>
    <dbReference type="NCBI Taxonomy" id="299642"/>
    <lineage>
        <taxon>Eukaryota</taxon>
        <taxon>Metazoa</taxon>
        <taxon>Ecdysozoa</taxon>
        <taxon>Arthropoda</taxon>
        <taxon>Chelicerata</taxon>
        <taxon>Arachnida</taxon>
        <taxon>Araneae</taxon>
        <taxon>Araneomorphae</taxon>
        <taxon>Entelegynae</taxon>
        <taxon>Araneoidea</taxon>
        <taxon>Nephilidae</taxon>
        <taxon>Nephila</taxon>
    </lineage>
</organism>
<sequence length="97" mass="10684">MTPSCSMERKIIVETSFCCGKKELIKTVVTRFPHSHQRLRASNSGEGFVLVGQGRSGVTVRMRGCPFTKERGNLPTTLSLFDPFGPGVEENILLQVS</sequence>
<proteinExistence type="predicted"/>